<organism evidence="4 5">
    <name type="scientific">Orlajensenia flava</name>
    <dbReference type="NCBI Taxonomy" id="2565934"/>
    <lineage>
        <taxon>Bacteria</taxon>
        <taxon>Bacillati</taxon>
        <taxon>Actinomycetota</taxon>
        <taxon>Actinomycetes</taxon>
        <taxon>Micrococcales</taxon>
        <taxon>Microbacteriaceae</taxon>
        <taxon>Orlajensenia</taxon>
    </lineage>
</organism>
<dbReference type="SUPFAM" id="SSF52833">
    <property type="entry name" value="Thioredoxin-like"/>
    <property type="match status" value="1"/>
</dbReference>
<dbReference type="AlphaFoldDB" id="A0A4S4FWR8"/>
<evidence type="ECO:0000313" key="5">
    <source>
        <dbReference type="Proteomes" id="UP000307380"/>
    </source>
</evidence>
<dbReference type="EMBL" id="SSSN01000003">
    <property type="protein sequence ID" value="THG35004.1"/>
    <property type="molecule type" value="Genomic_DNA"/>
</dbReference>
<accession>A0A4S4FWR8</accession>
<dbReference type="Pfam" id="PF00085">
    <property type="entry name" value="Thioredoxin"/>
    <property type="match status" value="1"/>
</dbReference>
<dbReference type="Pfam" id="PF14559">
    <property type="entry name" value="TPR_19"/>
    <property type="match status" value="1"/>
</dbReference>
<name>A0A4S4FWR8_9MICO</name>
<keyword evidence="5" id="KW-1185">Reference proteome</keyword>
<gene>
    <name evidence="4" type="ORF">E6C70_02690</name>
</gene>
<evidence type="ECO:0000259" key="3">
    <source>
        <dbReference type="Pfam" id="PF00085"/>
    </source>
</evidence>
<dbReference type="InterPro" id="IPR011990">
    <property type="entry name" value="TPR-like_helical_dom_sf"/>
</dbReference>
<dbReference type="GO" id="GO:0005737">
    <property type="term" value="C:cytoplasm"/>
    <property type="evidence" value="ECO:0007669"/>
    <property type="project" value="TreeGrafter"/>
</dbReference>
<dbReference type="Gene3D" id="3.40.30.10">
    <property type="entry name" value="Glutaredoxin"/>
    <property type="match status" value="1"/>
</dbReference>
<dbReference type="Gene3D" id="1.25.40.10">
    <property type="entry name" value="Tetratricopeptide repeat domain"/>
    <property type="match status" value="1"/>
</dbReference>
<dbReference type="Pfam" id="PF14561">
    <property type="entry name" value="TPR_20"/>
    <property type="match status" value="1"/>
</dbReference>
<dbReference type="Proteomes" id="UP000307380">
    <property type="component" value="Unassembled WGS sequence"/>
</dbReference>
<dbReference type="SUPFAM" id="SSF48452">
    <property type="entry name" value="TPR-like"/>
    <property type="match status" value="1"/>
</dbReference>
<dbReference type="RefSeq" id="WP_136421983.1">
    <property type="nucleotide sequence ID" value="NZ_SSSN01000003.1"/>
</dbReference>
<feature type="domain" description="Thioredoxin" evidence="3">
    <location>
        <begin position="52"/>
        <end position="148"/>
    </location>
</feature>
<proteinExistence type="inferred from homology"/>
<protein>
    <submittedName>
        <fullName evidence="4">Tetratricopeptide repeat protein</fullName>
    </submittedName>
</protein>
<dbReference type="InterPro" id="IPR036249">
    <property type="entry name" value="Thioredoxin-like_sf"/>
</dbReference>
<dbReference type="OrthoDB" id="5181746at2"/>
<dbReference type="GO" id="GO:0015035">
    <property type="term" value="F:protein-disulfide reductase activity"/>
    <property type="evidence" value="ECO:0007669"/>
    <property type="project" value="TreeGrafter"/>
</dbReference>
<dbReference type="GO" id="GO:0006950">
    <property type="term" value="P:response to stress"/>
    <property type="evidence" value="ECO:0007669"/>
    <property type="project" value="UniProtKB-ARBA"/>
</dbReference>
<evidence type="ECO:0000256" key="2">
    <source>
        <dbReference type="ARBA" id="ARBA00023284"/>
    </source>
</evidence>
<comment type="similarity">
    <text evidence="1">Belongs to the thioredoxin family.</text>
</comment>
<keyword evidence="2" id="KW-0676">Redox-active center</keyword>
<comment type="caution">
    <text evidence="4">The sequence shown here is derived from an EMBL/GenBank/DDBJ whole genome shotgun (WGS) entry which is preliminary data.</text>
</comment>
<dbReference type="PANTHER" id="PTHR45663">
    <property type="entry name" value="GEO12009P1"/>
    <property type="match status" value="1"/>
</dbReference>
<sequence>MTDLPPSAASLRGAVDLSALVNRPSAPAVGGESPAAAPGGTVQVPSIVLGGTDANFGEILELSRHVPVIVDLGASWAEQSRDFTVLLGRLVRSFGGRLILATVEAEANPQLAQAFRAQSVPTVAAVVAGQPVPLFAGVVAEEQLRPVLEQVLQLAAENGVTGTAIAADADPTDDEPIAEPEPAPLPPHHAEAYDAIERGDYADAISHYKTAIAQNPSDREAVAGLAQASLLDRLQGKTLDEVRNAAAAAPDDLDAQLAVADLDLSGGHIDDAFDRLLRLFPTLDQAGRNRVRERMLDLFEVVGLDDPRVAAARRRLANLLY</sequence>
<evidence type="ECO:0000313" key="4">
    <source>
        <dbReference type="EMBL" id="THG35004.1"/>
    </source>
</evidence>
<evidence type="ECO:0000256" key="1">
    <source>
        <dbReference type="ARBA" id="ARBA00008987"/>
    </source>
</evidence>
<dbReference type="PANTHER" id="PTHR45663:SF11">
    <property type="entry name" value="GEO12009P1"/>
    <property type="match status" value="1"/>
</dbReference>
<dbReference type="InterPro" id="IPR013766">
    <property type="entry name" value="Thioredoxin_domain"/>
</dbReference>
<dbReference type="CDD" id="cd02956">
    <property type="entry name" value="ybbN"/>
    <property type="match status" value="1"/>
</dbReference>
<reference evidence="4 5" key="1">
    <citation type="submission" date="2019-04" db="EMBL/GenBank/DDBJ databases">
        <authorList>
            <person name="Jiang L."/>
        </authorList>
    </citation>
    <scope>NUCLEOTIDE SEQUENCE [LARGE SCALE GENOMIC DNA]</scope>
    <source>
        <strain evidence="4 5">YIM 131861</strain>
    </source>
</reference>